<feature type="transmembrane region" description="Helical" evidence="8">
    <location>
        <begin position="17"/>
        <end position="39"/>
    </location>
</feature>
<comment type="subcellular location">
    <subcellularLocation>
        <location evidence="1">Cell membrane</location>
        <topology evidence="1">Multi-pass membrane protein</topology>
    </subcellularLocation>
</comment>
<keyword evidence="3 8" id="KW-0812">Transmembrane</keyword>
<evidence type="ECO:0000256" key="4">
    <source>
        <dbReference type="ARBA" id="ARBA00022741"/>
    </source>
</evidence>
<evidence type="ECO:0000313" key="12">
    <source>
        <dbReference type="Proteomes" id="UP000450917"/>
    </source>
</evidence>
<dbReference type="GO" id="GO:0005886">
    <property type="term" value="C:plasma membrane"/>
    <property type="evidence" value="ECO:0007669"/>
    <property type="project" value="UniProtKB-SubCell"/>
</dbReference>
<reference evidence="11 12" key="1">
    <citation type="submission" date="2019-11" db="EMBL/GenBank/DDBJ databases">
        <title>Draft genome sequences of five Paenibacillus species of dairy origin.</title>
        <authorList>
            <person name="Olajide A.M."/>
            <person name="Chen S."/>
            <person name="Lapointe G."/>
        </authorList>
    </citation>
    <scope>NUCLEOTIDE SEQUENCE [LARGE SCALE GENOMIC DNA]</scope>
    <source>
        <strain evidence="11 12">2CS3</strain>
    </source>
</reference>
<dbReference type="RefSeq" id="WP_155614984.1">
    <property type="nucleotide sequence ID" value="NZ_JBDLZV010000001.1"/>
</dbReference>
<accession>A0A7X2ZBW1</accession>
<dbReference type="Gene3D" id="3.40.50.300">
    <property type="entry name" value="P-loop containing nucleotide triphosphate hydrolases"/>
    <property type="match status" value="1"/>
</dbReference>
<dbReference type="GO" id="GO:0005524">
    <property type="term" value="F:ATP binding"/>
    <property type="evidence" value="ECO:0007669"/>
    <property type="project" value="UniProtKB-KW"/>
</dbReference>
<evidence type="ECO:0000259" key="9">
    <source>
        <dbReference type="PROSITE" id="PS50893"/>
    </source>
</evidence>
<feature type="domain" description="ABC transporter" evidence="9">
    <location>
        <begin position="342"/>
        <end position="576"/>
    </location>
</feature>
<dbReference type="Pfam" id="PF00005">
    <property type="entry name" value="ABC_tran"/>
    <property type="match status" value="1"/>
</dbReference>
<keyword evidence="4" id="KW-0547">Nucleotide-binding</keyword>
<dbReference type="InterPro" id="IPR027417">
    <property type="entry name" value="P-loop_NTPase"/>
</dbReference>
<gene>
    <name evidence="11" type="ORF">GNP93_14985</name>
</gene>
<keyword evidence="12" id="KW-1185">Reference proteome</keyword>
<dbReference type="AlphaFoldDB" id="A0A7X2ZBW1"/>
<dbReference type="PROSITE" id="PS50893">
    <property type="entry name" value="ABC_TRANSPORTER_2"/>
    <property type="match status" value="1"/>
</dbReference>
<dbReference type="Pfam" id="PF00664">
    <property type="entry name" value="ABC_membrane"/>
    <property type="match status" value="1"/>
</dbReference>
<keyword evidence="6 8" id="KW-1133">Transmembrane helix</keyword>
<dbReference type="PROSITE" id="PS50929">
    <property type="entry name" value="ABC_TM1F"/>
    <property type="match status" value="1"/>
</dbReference>
<keyword evidence="7 8" id="KW-0472">Membrane</keyword>
<evidence type="ECO:0000256" key="5">
    <source>
        <dbReference type="ARBA" id="ARBA00022840"/>
    </source>
</evidence>
<dbReference type="Proteomes" id="UP000450917">
    <property type="component" value="Unassembled WGS sequence"/>
</dbReference>
<dbReference type="InterPro" id="IPR003593">
    <property type="entry name" value="AAA+_ATPase"/>
</dbReference>
<feature type="transmembrane region" description="Helical" evidence="8">
    <location>
        <begin position="51"/>
        <end position="75"/>
    </location>
</feature>
<evidence type="ECO:0000313" key="11">
    <source>
        <dbReference type="EMBL" id="MUG71974.1"/>
    </source>
</evidence>
<evidence type="ECO:0000256" key="8">
    <source>
        <dbReference type="SAM" id="Phobius"/>
    </source>
</evidence>
<sequence length="604" mass="67958">MSSFNHFLPYVSKQKKLYILGFVGSLFRFLIPLCVPLVIKYLFDELLQNEALSYAAKIQQLLLIAAIMLVVFFLIRGPMEYVRQFFMHKANNNIIKALRTDAFHKIHSLDTKYFTENKSGEVGSRLFDDIEKIRGFMTAVFSNIWIETVVLGFVVSVMLTLNVKLTLLAVLLVGIQFALAHLLSRRLKTTTRQMMSYRSILSGFIFEKIQGAFWSKLFSAERKDKEELDQHLIHYERLTDHQARMNAISLASVNVLSDVTPFIVVLVGSLYVIDGGLTLGTLIAFFAYVDRMRSPVTALVQAFPAITEGSVALQRMFEFLHTPVTIKEKDRPYELKEFTDSITFHQVSFSYNNEDKVIKDLSFTLQKGKTYAFVGESGGGKSTILQLLTRMYDADGGEILIDGVNIKDYSISSLRNQMGIVTQDNFLYSSSVKDNIRMARLDAADEEVIAAAKKAFAHDFICALPNGYDTEIGERGIKLSGGQKQRLALARVFLKDPALILLDEATSALDNESEKLVQKSIYQIGREKTIIMIAHRLSTVLEADTIFVVKNGSIVESGNHKHLMELNGYYKELYNGQNAVGVLSSPSMSGFRRTEVRSGAVRHA</sequence>
<evidence type="ECO:0000256" key="6">
    <source>
        <dbReference type="ARBA" id="ARBA00022989"/>
    </source>
</evidence>
<keyword evidence="5 11" id="KW-0067">ATP-binding</keyword>
<dbReference type="EMBL" id="WNZX01000012">
    <property type="protein sequence ID" value="MUG71974.1"/>
    <property type="molecule type" value="Genomic_DNA"/>
</dbReference>
<evidence type="ECO:0000256" key="2">
    <source>
        <dbReference type="ARBA" id="ARBA00022448"/>
    </source>
</evidence>
<dbReference type="PANTHER" id="PTHR43394:SF1">
    <property type="entry name" value="ATP-BINDING CASSETTE SUB-FAMILY B MEMBER 10, MITOCHONDRIAL"/>
    <property type="match status" value="1"/>
</dbReference>
<dbReference type="SUPFAM" id="SSF90123">
    <property type="entry name" value="ABC transporter transmembrane region"/>
    <property type="match status" value="1"/>
</dbReference>
<feature type="domain" description="ABC transmembrane type-1" evidence="10">
    <location>
        <begin position="19"/>
        <end position="308"/>
    </location>
</feature>
<dbReference type="GO" id="GO:0016887">
    <property type="term" value="F:ATP hydrolysis activity"/>
    <property type="evidence" value="ECO:0007669"/>
    <property type="project" value="InterPro"/>
</dbReference>
<dbReference type="Gene3D" id="1.20.1560.10">
    <property type="entry name" value="ABC transporter type 1, transmembrane domain"/>
    <property type="match status" value="1"/>
</dbReference>
<evidence type="ECO:0000256" key="3">
    <source>
        <dbReference type="ARBA" id="ARBA00022692"/>
    </source>
</evidence>
<evidence type="ECO:0000256" key="1">
    <source>
        <dbReference type="ARBA" id="ARBA00004651"/>
    </source>
</evidence>
<dbReference type="InterPro" id="IPR036640">
    <property type="entry name" value="ABC1_TM_sf"/>
</dbReference>
<feature type="transmembrane region" description="Helical" evidence="8">
    <location>
        <begin position="165"/>
        <end position="183"/>
    </location>
</feature>
<dbReference type="FunFam" id="3.40.50.300:FF:000287">
    <property type="entry name" value="Multidrug ABC transporter ATP-binding protein"/>
    <property type="match status" value="1"/>
</dbReference>
<feature type="transmembrane region" description="Helical" evidence="8">
    <location>
        <begin position="262"/>
        <end position="289"/>
    </location>
</feature>
<dbReference type="InterPro" id="IPR011527">
    <property type="entry name" value="ABC1_TM_dom"/>
</dbReference>
<dbReference type="PANTHER" id="PTHR43394">
    <property type="entry name" value="ATP-DEPENDENT PERMEASE MDL1, MITOCHONDRIAL"/>
    <property type="match status" value="1"/>
</dbReference>
<evidence type="ECO:0000259" key="10">
    <source>
        <dbReference type="PROSITE" id="PS50929"/>
    </source>
</evidence>
<name>A0A7X2ZBW1_9BACL</name>
<dbReference type="SUPFAM" id="SSF52540">
    <property type="entry name" value="P-loop containing nucleoside triphosphate hydrolases"/>
    <property type="match status" value="1"/>
</dbReference>
<dbReference type="InterPro" id="IPR039421">
    <property type="entry name" value="Type_1_exporter"/>
</dbReference>
<dbReference type="InterPro" id="IPR003439">
    <property type="entry name" value="ABC_transporter-like_ATP-bd"/>
</dbReference>
<feature type="transmembrane region" description="Helical" evidence="8">
    <location>
        <begin position="135"/>
        <end position="159"/>
    </location>
</feature>
<dbReference type="PROSITE" id="PS00211">
    <property type="entry name" value="ABC_TRANSPORTER_1"/>
    <property type="match status" value="1"/>
</dbReference>
<evidence type="ECO:0000256" key="7">
    <source>
        <dbReference type="ARBA" id="ARBA00023136"/>
    </source>
</evidence>
<dbReference type="GO" id="GO:0015421">
    <property type="term" value="F:ABC-type oligopeptide transporter activity"/>
    <property type="evidence" value="ECO:0007669"/>
    <property type="project" value="TreeGrafter"/>
</dbReference>
<proteinExistence type="predicted"/>
<keyword evidence="2" id="KW-0813">Transport</keyword>
<comment type="caution">
    <text evidence="11">The sequence shown here is derived from an EMBL/GenBank/DDBJ whole genome shotgun (WGS) entry which is preliminary data.</text>
</comment>
<dbReference type="InterPro" id="IPR017871">
    <property type="entry name" value="ABC_transporter-like_CS"/>
</dbReference>
<organism evidence="11 12">
    <name type="scientific">Paenibacillus validus</name>
    <dbReference type="NCBI Taxonomy" id="44253"/>
    <lineage>
        <taxon>Bacteria</taxon>
        <taxon>Bacillati</taxon>
        <taxon>Bacillota</taxon>
        <taxon>Bacilli</taxon>
        <taxon>Bacillales</taxon>
        <taxon>Paenibacillaceae</taxon>
        <taxon>Paenibacillus</taxon>
    </lineage>
</organism>
<dbReference type="SMART" id="SM00382">
    <property type="entry name" value="AAA"/>
    <property type="match status" value="1"/>
</dbReference>
<protein>
    <submittedName>
        <fullName evidence="11">ATP-binding cassette domain-containing protein</fullName>
    </submittedName>
</protein>